<evidence type="ECO:0000313" key="8">
    <source>
        <dbReference type="EMBL" id="ARU46858.1"/>
    </source>
</evidence>
<comment type="similarity">
    <text evidence="1 3 5">Belongs to the GrpE family.</text>
</comment>
<accession>A0A7Y4P9P3</accession>
<dbReference type="GO" id="GO:0006457">
    <property type="term" value="P:protein folding"/>
    <property type="evidence" value="ECO:0007669"/>
    <property type="project" value="InterPro"/>
</dbReference>
<evidence type="ECO:0000256" key="4">
    <source>
        <dbReference type="RuleBase" id="RU000639"/>
    </source>
</evidence>
<sequence length="214" mass="23428">MTQSHGMPDNPGDPEHTDPETTSAERAEAAAEEAERADQGNVESDIDPTVEAELEEALAAIDAEVAEQAAEPTLEEQLAERTEDLQRVSAEYANYRRRTERERQVGVEAAKAQVMTQLLPILDDLDLAEKHGDLEEGPLKAFRDKFVGVVEGLKVTPFGEEGDAFDAERHEAVQDLSSGDEKVLGTVLRRGYQMGDRLLRTAMVIIADPAESAE</sequence>
<dbReference type="InterPro" id="IPR013805">
    <property type="entry name" value="GrpE_CC"/>
</dbReference>
<keyword evidence="3" id="KW-0963">Cytoplasm</keyword>
<reference evidence="8 9" key="3">
    <citation type="journal article" date="2020" name="Int. J. Syst. Evol. Microbiol.">
        <title>Corynebacterium silvaticum sp. nov., a unique group of NTTB corynebacteria in wild boar and roe deer.</title>
        <authorList>
            <person name="Dangel A."/>
            <person name="Berger A."/>
            <person name="Rau J."/>
            <person name="Eisenberg T."/>
            <person name="Kampfer P."/>
            <person name="Margos G."/>
            <person name="Contzen M."/>
            <person name="Busse H.J."/>
            <person name="Konrad R."/>
            <person name="Peters M."/>
            <person name="Sting R."/>
            <person name="Sing A."/>
        </authorList>
    </citation>
    <scope>NUCLEOTIDE SEQUENCE [LARGE SCALE GENOMIC DNA]</scope>
    <source>
        <strain evidence="8 9">PO100/5</strain>
    </source>
</reference>
<evidence type="ECO:0000256" key="6">
    <source>
        <dbReference type="SAM" id="Coils"/>
    </source>
</evidence>
<dbReference type="Proteomes" id="UP000195652">
    <property type="component" value="Chromosome"/>
</dbReference>
<dbReference type="PRINTS" id="PR00773">
    <property type="entry name" value="GRPEPROTEIN"/>
</dbReference>
<evidence type="ECO:0000256" key="5">
    <source>
        <dbReference type="RuleBase" id="RU004478"/>
    </source>
</evidence>
<comment type="subcellular location">
    <subcellularLocation>
        <location evidence="3">Cytoplasm</location>
    </subcellularLocation>
</comment>
<dbReference type="OrthoDB" id="5191115at2"/>
<protein>
    <recommendedName>
        <fullName evidence="3 4">Protein GrpE</fullName>
    </recommendedName>
    <alternativeName>
        <fullName evidence="3">HSP-70 cofactor</fullName>
    </alternativeName>
</protein>
<dbReference type="InterPro" id="IPR009012">
    <property type="entry name" value="GrpE_head"/>
</dbReference>
<proteinExistence type="inferred from homology"/>
<comment type="subunit">
    <text evidence="3">Homodimer.</text>
</comment>
<evidence type="ECO:0000256" key="7">
    <source>
        <dbReference type="SAM" id="MobiDB-lite"/>
    </source>
</evidence>
<dbReference type="NCBIfam" id="NF010761">
    <property type="entry name" value="PRK14164.1"/>
    <property type="match status" value="1"/>
</dbReference>
<dbReference type="EMBL" id="CP021417">
    <property type="protein sequence ID" value="ARU46858.1"/>
    <property type="molecule type" value="Genomic_DNA"/>
</dbReference>
<feature type="compositionally biased region" description="Basic and acidic residues" evidence="7">
    <location>
        <begin position="13"/>
        <end position="38"/>
    </location>
</feature>
<dbReference type="PANTHER" id="PTHR21237">
    <property type="entry name" value="GRPE PROTEIN"/>
    <property type="match status" value="1"/>
</dbReference>
<dbReference type="AlphaFoldDB" id="A0A7Y4P9P3"/>
<evidence type="ECO:0000313" key="9">
    <source>
        <dbReference type="Proteomes" id="UP000195652"/>
    </source>
</evidence>
<dbReference type="GO" id="GO:0051082">
    <property type="term" value="F:unfolded protein binding"/>
    <property type="evidence" value="ECO:0007669"/>
    <property type="project" value="TreeGrafter"/>
</dbReference>
<dbReference type="RefSeq" id="WP_087454640.1">
    <property type="nucleotide sequence ID" value="NZ_CP021417.2"/>
</dbReference>
<dbReference type="Gene3D" id="3.90.20.20">
    <property type="match status" value="1"/>
</dbReference>
<dbReference type="SUPFAM" id="SSF58014">
    <property type="entry name" value="Coiled-coil domain of nucleotide exchange factor GrpE"/>
    <property type="match status" value="1"/>
</dbReference>
<evidence type="ECO:0000256" key="2">
    <source>
        <dbReference type="ARBA" id="ARBA00023186"/>
    </source>
</evidence>
<dbReference type="InterPro" id="IPR000740">
    <property type="entry name" value="GrpE"/>
</dbReference>
<organism evidence="8 9">
    <name type="scientific">Corynebacterium silvaticum</name>
    <dbReference type="NCBI Taxonomy" id="2320431"/>
    <lineage>
        <taxon>Bacteria</taxon>
        <taxon>Bacillati</taxon>
        <taxon>Actinomycetota</taxon>
        <taxon>Actinomycetes</taxon>
        <taxon>Mycobacteriales</taxon>
        <taxon>Corynebacteriaceae</taxon>
        <taxon>Corynebacterium</taxon>
    </lineage>
</organism>
<evidence type="ECO:0000256" key="3">
    <source>
        <dbReference type="HAMAP-Rule" id="MF_01151"/>
    </source>
</evidence>
<keyword evidence="6" id="KW-0175">Coiled coil</keyword>
<dbReference type="PROSITE" id="PS01071">
    <property type="entry name" value="GRPE"/>
    <property type="match status" value="1"/>
</dbReference>
<feature type="region of interest" description="Disordered" evidence="7">
    <location>
        <begin position="1"/>
        <end position="50"/>
    </location>
</feature>
<name>A0A7Y4P9P3_9CORY</name>
<dbReference type="GO" id="GO:0042803">
    <property type="term" value="F:protein homodimerization activity"/>
    <property type="evidence" value="ECO:0007669"/>
    <property type="project" value="InterPro"/>
</dbReference>
<gene>
    <name evidence="3 8" type="primary">grpE</name>
    <name evidence="8" type="ORF">CBE74_10850</name>
</gene>
<dbReference type="KEGG" id="csil:CBE74_10850"/>
<reference evidence="8 9" key="2">
    <citation type="journal article" date="2020" name="Antonie Van Leeuwenhoek">
        <title>Phylogenomic characterisation of a novel corynebacterial species pathogenic to animals.</title>
        <authorList>
            <person name="Moller J."/>
            <person name="Musella L."/>
            <person name="Melnikov V."/>
            <person name="Geissdorfer W."/>
            <person name="Burkovski A."/>
            <person name="Sangal V."/>
        </authorList>
    </citation>
    <scope>NUCLEOTIDE SEQUENCE [LARGE SCALE GENOMIC DNA]</scope>
    <source>
        <strain evidence="8 9">PO100/5</strain>
    </source>
</reference>
<dbReference type="Pfam" id="PF01025">
    <property type="entry name" value="GrpE"/>
    <property type="match status" value="1"/>
</dbReference>
<dbReference type="HAMAP" id="MF_01151">
    <property type="entry name" value="GrpE"/>
    <property type="match status" value="1"/>
</dbReference>
<keyword evidence="3 4" id="KW-0346">Stress response</keyword>
<dbReference type="GO" id="GO:0000774">
    <property type="term" value="F:adenyl-nucleotide exchange factor activity"/>
    <property type="evidence" value="ECO:0007669"/>
    <property type="project" value="InterPro"/>
</dbReference>
<keyword evidence="9" id="KW-1185">Reference proteome</keyword>
<dbReference type="Gene3D" id="2.30.22.10">
    <property type="entry name" value="Head domain of nucleotide exchange factor GrpE"/>
    <property type="match status" value="1"/>
</dbReference>
<feature type="coiled-coil region" evidence="6">
    <location>
        <begin position="51"/>
        <end position="98"/>
    </location>
</feature>
<dbReference type="GeneID" id="75008712"/>
<evidence type="ECO:0000256" key="1">
    <source>
        <dbReference type="ARBA" id="ARBA00009054"/>
    </source>
</evidence>
<reference evidence="8 9" key="1">
    <citation type="journal article" date="2014" name="BMC Vet. Res.">
        <title>First report of Corynebacterium pseudotuberculosis from caseous lymphadenitis lesions in Black Alentejano pig (Sus scrofa domesticus).</title>
        <authorList>
            <person name="Oliveira M."/>
            <person name="Barroco C."/>
            <person name="Mottola C."/>
            <person name="Santos R."/>
            <person name="Lemsaddek A."/>
            <person name="Tavares L."/>
            <person name="Semedo-Lemsaddek T."/>
        </authorList>
    </citation>
    <scope>NUCLEOTIDE SEQUENCE [LARGE SCALE GENOMIC DNA]</scope>
    <source>
        <strain evidence="8 9">PO100/5</strain>
    </source>
</reference>
<dbReference type="PANTHER" id="PTHR21237:SF23">
    <property type="entry name" value="GRPE PROTEIN HOMOLOG, MITOCHONDRIAL"/>
    <property type="match status" value="1"/>
</dbReference>
<dbReference type="GO" id="GO:0051087">
    <property type="term" value="F:protein-folding chaperone binding"/>
    <property type="evidence" value="ECO:0007669"/>
    <property type="project" value="InterPro"/>
</dbReference>
<keyword evidence="2 3" id="KW-0143">Chaperone</keyword>
<dbReference type="GO" id="GO:0005737">
    <property type="term" value="C:cytoplasm"/>
    <property type="evidence" value="ECO:0007669"/>
    <property type="project" value="UniProtKB-SubCell"/>
</dbReference>
<comment type="function">
    <text evidence="3 4">Participates actively in the response to hyperosmotic and heat shock by preventing the aggregation of stress-denatured proteins, in association with DnaK and GrpE. It is the nucleotide exchange factor for DnaK and may function as a thermosensor. Unfolded proteins bind initially to DnaJ; upon interaction with the DnaJ-bound protein, DnaK hydrolyzes its bound ATP, resulting in the formation of a stable complex. GrpE releases ADP from DnaK; ATP binding to DnaK triggers the release of the substrate protein, thus completing the reaction cycle. Several rounds of ATP-dependent interactions between DnaJ, DnaK and GrpE are required for fully efficient folding.</text>
</comment>
<dbReference type="SUPFAM" id="SSF51064">
    <property type="entry name" value="Head domain of nucleotide exchange factor GrpE"/>
    <property type="match status" value="1"/>
</dbReference>
<reference evidence="8 9" key="4">
    <citation type="journal article" date="2020" name="PLoS ONE">
        <title>Taxonomic classification of strain PO100/5 shows a broader geographic distribution and genetic markers of the recently described Corynebacterium silvaticum.</title>
        <authorList>
            <person name="Viana M.V.C."/>
            <person name="Profeta R."/>
            <person name="da Silva A.L."/>
            <person name="Hurtado R."/>
            <person name="Cerqueira J.C."/>
            <person name="Ribeiro B.F.S."/>
            <person name="Almeida M.O."/>
            <person name="Morais-Rodrigues F."/>
            <person name="Soares S.C."/>
            <person name="Oliveira M."/>
            <person name="Tavares L."/>
            <person name="Figueiredo H."/>
            <person name="Wattam A.R."/>
            <person name="Barh D."/>
            <person name="Ghosh P."/>
            <person name="Silva A."/>
            <person name="Azevedo V."/>
        </authorList>
    </citation>
    <scope>NUCLEOTIDE SEQUENCE [LARGE SCALE GENOMIC DNA]</scope>
    <source>
        <strain evidence="8 9">PO100/5</strain>
    </source>
</reference>